<dbReference type="PRINTS" id="PR00778">
    <property type="entry name" value="HTHARSR"/>
</dbReference>
<dbReference type="PROSITE" id="PS00846">
    <property type="entry name" value="HTH_ARSR_1"/>
    <property type="match status" value="1"/>
</dbReference>
<dbReference type="InterPro" id="IPR036390">
    <property type="entry name" value="WH_DNA-bd_sf"/>
</dbReference>
<dbReference type="AlphaFoldDB" id="A0A8S0WYX7"/>
<evidence type="ECO:0000313" key="7">
    <source>
        <dbReference type="EMBL" id="CEJ09060.1"/>
    </source>
</evidence>
<feature type="domain" description="HTH arsR-type" evidence="5">
    <location>
        <begin position="24"/>
        <end position="119"/>
    </location>
</feature>
<protein>
    <submittedName>
        <fullName evidence="6">HTH ArsR-type DNA-binding domain protein</fullName>
    </submittedName>
    <submittedName>
        <fullName evidence="7">Helix_turn_helix, Arsenical Resistance Operon Repressor</fullName>
    </submittedName>
</protein>
<keyword evidence="2 6" id="KW-0238">DNA-binding</keyword>
<evidence type="ECO:0000256" key="1">
    <source>
        <dbReference type="ARBA" id="ARBA00023015"/>
    </source>
</evidence>
<accession>A0A8S0WYX7</accession>
<dbReference type="NCBIfam" id="NF033788">
    <property type="entry name" value="HTH_metalloreg"/>
    <property type="match status" value="1"/>
</dbReference>
<evidence type="ECO:0000313" key="8">
    <source>
        <dbReference type="Proteomes" id="UP001071230"/>
    </source>
</evidence>
<dbReference type="CDD" id="cd00090">
    <property type="entry name" value="HTH_ARSR"/>
    <property type="match status" value="1"/>
</dbReference>
<evidence type="ECO:0000256" key="4">
    <source>
        <dbReference type="ARBA" id="ARBA00043263"/>
    </source>
</evidence>
<dbReference type="GO" id="GO:0003700">
    <property type="term" value="F:DNA-binding transcription factor activity"/>
    <property type="evidence" value="ECO:0007669"/>
    <property type="project" value="InterPro"/>
</dbReference>
<dbReference type="GO" id="GO:0046686">
    <property type="term" value="P:response to cadmium ion"/>
    <property type="evidence" value="ECO:0007669"/>
    <property type="project" value="UniProtKB-KW"/>
</dbReference>
<dbReference type="EMBL" id="LR746496">
    <property type="protein sequence ID" value="CAA7601721.1"/>
    <property type="molecule type" value="Genomic_DNA"/>
</dbReference>
<keyword evidence="3" id="KW-0804">Transcription</keyword>
<dbReference type="InterPro" id="IPR036388">
    <property type="entry name" value="WH-like_DNA-bd_sf"/>
</dbReference>
<reference evidence="7" key="1">
    <citation type="submission" date="2014-11" db="EMBL/GenBank/DDBJ databases">
        <authorList>
            <person name="Hornung B.V."/>
        </authorList>
    </citation>
    <scope>NUCLEOTIDE SEQUENCE</scope>
    <source>
        <strain evidence="7">INE</strain>
    </source>
</reference>
<dbReference type="InterPro" id="IPR018334">
    <property type="entry name" value="ArsR_HTH"/>
</dbReference>
<dbReference type="RefSeq" id="WP_240985211.1">
    <property type="nucleotide sequence ID" value="NZ_CDGJ01000110.1"/>
</dbReference>
<evidence type="ECO:0000256" key="3">
    <source>
        <dbReference type="ARBA" id="ARBA00023163"/>
    </source>
</evidence>
<dbReference type="InterPro" id="IPR051011">
    <property type="entry name" value="Metal_resp_trans_reg"/>
</dbReference>
<name>A0A8S0WYX7_9FIRM</name>
<dbReference type="SMART" id="SM00418">
    <property type="entry name" value="HTH_ARSR"/>
    <property type="match status" value="1"/>
</dbReference>
<evidence type="ECO:0000259" key="5">
    <source>
        <dbReference type="PROSITE" id="PS50987"/>
    </source>
</evidence>
<dbReference type="Pfam" id="PF01022">
    <property type="entry name" value="HTH_5"/>
    <property type="match status" value="1"/>
</dbReference>
<proteinExistence type="predicted"/>
<dbReference type="SUPFAM" id="SSF46785">
    <property type="entry name" value="Winged helix' DNA-binding domain"/>
    <property type="match status" value="1"/>
</dbReference>
<dbReference type="KEGG" id="aacx:DEACI_2389"/>
<dbReference type="Proteomes" id="UP000836597">
    <property type="component" value="Chromosome"/>
</dbReference>
<organism evidence="6">
    <name type="scientific">Acididesulfobacillus acetoxydans</name>
    <dbReference type="NCBI Taxonomy" id="1561005"/>
    <lineage>
        <taxon>Bacteria</taxon>
        <taxon>Bacillati</taxon>
        <taxon>Bacillota</taxon>
        <taxon>Clostridia</taxon>
        <taxon>Eubacteriales</taxon>
        <taxon>Peptococcaceae</taxon>
        <taxon>Acididesulfobacillus</taxon>
    </lineage>
</organism>
<keyword evidence="8" id="KW-1185">Reference proteome</keyword>
<dbReference type="InterPro" id="IPR011991">
    <property type="entry name" value="ArsR-like_HTH"/>
</dbReference>
<dbReference type="InterPro" id="IPR001845">
    <property type="entry name" value="HTH_ArsR_DNA-bd_dom"/>
</dbReference>
<sequence>MTSFDHPACDTPCHTPQRLAELRRAISLTDGVTPIFKALADETRVKIIYALLQEPDLCVCDVALITSLTAAAASHHLRLLKNMGLARSRREGKSVHYSLSDEHVRLILEKALEHSAHLRAEQPRAY</sequence>
<evidence type="ECO:0000256" key="2">
    <source>
        <dbReference type="ARBA" id="ARBA00023125"/>
    </source>
</evidence>
<dbReference type="EMBL" id="CDGJ01000110">
    <property type="protein sequence ID" value="CEJ09060.1"/>
    <property type="molecule type" value="Genomic_DNA"/>
</dbReference>
<keyword evidence="1" id="KW-0805">Transcription regulation</keyword>
<dbReference type="Gene3D" id="1.10.10.10">
    <property type="entry name" value="Winged helix-like DNA-binding domain superfamily/Winged helix DNA-binding domain"/>
    <property type="match status" value="1"/>
</dbReference>
<gene>
    <name evidence="6" type="ORF">DEACI_2389</name>
    <name evidence="7" type="ORF">DEACI_3543</name>
</gene>
<dbReference type="PROSITE" id="PS50987">
    <property type="entry name" value="HTH_ARSR_2"/>
    <property type="match status" value="1"/>
</dbReference>
<dbReference type="PANTHER" id="PTHR43132:SF6">
    <property type="entry name" value="HTH-TYPE TRANSCRIPTIONAL REPRESSOR CZRA"/>
    <property type="match status" value="1"/>
</dbReference>
<dbReference type="Proteomes" id="UP001071230">
    <property type="component" value="Unassembled WGS sequence"/>
</dbReference>
<keyword evidence="4" id="KW-0105">Cadmium resistance</keyword>
<dbReference type="PANTHER" id="PTHR43132">
    <property type="entry name" value="ARSENICAL RESISTANCE OPERON REPRESSOR ARSR-RELATED"/>
    <property type="match status" value="1"/>
</dbReference>
<evidence type="ECO:0000313" key="6">
    <source>
        <dbReference type="EMBL" id="CAA7601721.1"/>
    </source>
</evidence>
<dbReference type="GO" id="GO:0003677">
    <property type="term" value="F:DNA binding"/>
    <property type="evidence" value="ECO:0007669"/>
    <property type="project" value="UniProtKB-KW"/>
</dbReference>
<reference evidence="6" key="2">
    <citation type="submission" date="2020-01" db="EMBL/GenBank/DDBJ databases">
        <authorList>
            <person name="Hornung B."/>
        </authorList>
    </citation>
    <scope>NUCLEOTIDE SEQUENCE</scope>
    <source>
        <strain evidence="6">PacBioINE</strain>
    </source>
</reference>